<evidence type="ECO:0000313" key="1">
    <source>
        <dbReference type="EMBL" id="KAJ7990332.1"/>
    </source>
</evidence>
<proteinExistence type="predicted"/>
<name>A0ACC2FGA5_DALPE</name>
<sequence length="886" mass="95331">MLQRNNNNNRACLEMSGSTREVLQKCQKTYLPFSSRLELADMPLVRGLRAWAVCSKDRRRSAPSPGAPGSCRRSADVYPVGQWGRLGRDLGLPLDSTYSSKPRQTSIGALVTVATLKASERGGQTQTHCLFLGAESGRCLYSTDGPRSRGQPLGPQTPSTLVGSWLRGKVGGFRDLSVAGKIGAPDMAETLCQVKSRSTRRWRTSCKAAVPVQGKVLTERREDPGVHALGGGQEGRDKEEFPTHVAEKLCGKQDGGNARGLGCCHSQTRICSECHRQKAEQGISRQKGPVSGREEDQLDGIREKETAAEGTSVSRLKPFILPRDEENHSGGVNDREQPESPRVQEELHPVSSHDEDPLLDTTGDGDIHTRGEDASSGHPRHVDIADVSVGSVNGFVEHIKSAERESVRLAGDGGTAEGGVQFLGRHSCSEGAQTRQPPSPAGGSTSSAADGTGHGQINLDIKSVSQFNKEVELCGKCLPKEKDPAAINDEVLLAAERRVHEEERDGEKEIQLTAPEIKKLCGEHGDKEPEVRSTDGVNRLAQEDRRGEFTSERAEGESHWATGRRESEETRWTEERSFSDSAAPTSEKAVGEGWIGLETGQFNSPSRGPATSVAHLPTNPAPPGVMATGFLALEGGQINAGSGAPAPTTPSLGVPNRNGGLDESTASVGVAFPDEDLEGDDGFGLFVQAEDQSSWDDGFVASLVVPSVKSASAGVTNSSFGQSEGAWTAFRKDLEVEAQDTRREWWPTNAVEETRSGCTDKKHVNGVFVEAFSSLSPPCCEREAVPTLDQLLRSVLDRASSAKDHGLLDGFHDLDKMIGLKYKRANAVSRDRLLHSLHLGQSNTEYMTGNQAANHSPSLVSPFISPQTQNCGKRRLSTDLNKNVTE</sequence>
<evidence type="ECO:0000313" key="2">
    <source>
        <dbReference type="Proteomes" id="UP001157502"/>
    </source>
</evidence>
<comment type="caution">
    <text evidence="1">The sequence shown here is derived from an EMBL/GenBank/DDBJ whole genome shotgun (WGS) entry which is preliminary data.</text>
</comment>
<dbReference type="EMBL" id="CM055755">
    <property type="protein sequence ID" value="KAJ7990332.1"/>
    <property type="molecule type" value="Genomic_DNA"/>
</dbReference>
<dbReference type="Proteomes" id="UP001157502">
    <property type="component" value="Chromosome 28"/>
</dbReference>
<accession>A0ACC2FGA5</accession>
<reference evidence="1" key="1">
    <citation type="submission" date="2021-05" db="EMBL/GenBank/DDBJ databases">
        <authorList>
            <person name="Pan Q."/>
            <person name="Jouanno E."/>
            <person name="Zahm M."/>
            <person name="Klopp C."/>
            <person name="Cabau C."/>
            <person name="Louis A."/>
            <person name="Berthelot C."/>
            <person name="Parey E."/>
            <person name="Roest Crollius H."/>
            <person name="Montfort J."/>
            <person name="Robinson-Rechavi M."/>
            <person name="Bouchez O."/>
            <person name="Lampietro C."/>
            <person name="Lopez Roques C."/>
            <person name="Donnadieu C."/>
            <person name="Postlethwait J."/>
            <person name="Bobe J."/>
            <person name="Dillon D."/>
            <person name="Chandos A."/>
            <person name="von Hippel F."/>
            <person name="Guiguen Y."/>
        </authorList>
    </citation>
    <scope>NUCLEOTIDE SEQUENCE</scope>
    <source>
        <strain evidence="1">YG-Jan2019</strain>
    </source>
</reference>
<keyword evidence="2" id="KW-1185">Reference proteome</keyword>
<protein>
    <submittedName>
        <fullName evidence="1">Uncharacterized protein</fullName>
    </submittedName>
</protein>
<organism evidence="1 2">
    <name type="scientific">Dallia pectoralis</name>
    <name type="common">Alaska blackfish</name>
    <dbReference type="NCBI Taxonomy" id="75939"/>
    <lineage>
        <taxon>Eukaryota</taxon>
        <taxon>Metazoa</taxon>
        <taxon>Chordata</taxon>
        <taxon>Craniata</taxon>
        <taxon>Vertebrata</taxon>
        <taxon>Euteleostomi</taxon>
        <taxon>Actinopterygii</taxon>
        <taxon>Neopterygii</taxon>
        <taxon>Teleostei</taxon>
        <taxon>Protacanthopterygii</taxon>
        <taxon>Esociformes</taxon>
        <taxon>Umbridae</taxon>
        <taxon>Dallia</taxon>
    </lineage>
</organism>
<gene>
    <name evidence="1" type="ORF">DPEC_G00299200</name>
</gene>